<reference evidence="2" key="1">
    <citation type="submission" date="2022-11" db="EMBL/GenBank/DDBJ databases">
        <title>Genome Resource of Sclerotinia nivalis Strain SnTB1, a Plant Pathogen Isolated from American Ginseng.</title>
        <authorList>
            <person name="Fan S."/>
        </authorList>
    </citation>
    <scope>NUCLEOTIDE SEQUENCE</scope>
    <source>
        <strain evidence="2">SnTB1</strain>
    </source>
</reference>
<feature type="domain" description="C2H2-type" evidence="1">
    <location>
        <begin position="104"/>
        <end position="129"/>
    </location>
</feature>
<sequence length="244" mass="27450">MDFGNGFDDSLPFDESQFAPPGFHQFGTTFDYDPQCPWNASQLLAFQCDLDSPTYMHQLPLGRTNSLPDAQADPSPLLQVSTEHQADKQDTTLKQYTEDDRRPHKCTIQGCRVRGFKNSIDLRRHQGVHGNPRFFCPVTTCKAHTKGFKRKDNLTEHKKRVHGTNSHSPVITLRTTKQGSRAASCEDEEMEDLSLAPTPVEMENGSNVNLPAKAFLLAKLAELRTSREKMNGEIRAVEMTLSLM</sequence>
<dbReference type="InterPro" id="IPR013087">
    <property type="entry name" value="Znf_C2H2_type"/>
</dbReference>
<feature type="domain" description="C2H2-type" evidence="1">
    <location>
        <begin position="134"/>
        <end position="162"/>
    </location>
</feature>
<keyword evidence="3" id="KW-1185">Reference proteome</keyword>
<proteinExistence type="predicted"/>
<dbReference type="SMART" id="SM00355">
    <property type="entry name" value="ZnF_C2H2"/>
    <property type="match status" value="2"/>
</dbReference>
<evidence type="ECO:0000259" key="1">
    <source>
        <dbReference type="SMART" id="SM00355"/>
    </source>
</evidence>
<organism evidence="2 3">
    <name type="scientific">Sclerotinia nivalis</name>
    <dbReference type="NCBI Taxonomy" id="352851"/>
    <lineage>
        <taxon>Eukaryota</taxon>
        <taxon>Fungi</taxon>
        <taxon>Dikarya</taxon>
        <taxon>Ascomycota</taxon>
        <taxon>Pezizomycotina</taxon>
        <taxon>Leotiomycetes</taxon>
        <taxon>Helotiales</taxon>
        <taxon>Sclerotiniaceae</taxon>
        <taxon>Sclerotinia</taxon>
    </lineage>
</organism>
<dbReference type="AlphaFoldDB" id="A0A9X0AKE8"/>
<dbReference type="EMBL" id="JAPEIS010000007">
    <property type="protein sequence ID" value="KAJ8064430.1"/>
    <property type="molecule type" value="Genomic_DNA"/>
</dbReference>
<evidence type="ECO:0000313" key="3">
    <source>
        <dbReference type="Proteomes" id="UP001152300"/>
    </source>
</evidence>
<evidence type="ECO:0000313" key="2">
    <source>
        <dbReference type="EMBL" id="KAJ8064430.1"/>
    </source>
</evidence>
<name>A0A9X0AKE8_9HELO</name>
<dbReference type="Proteomes" id="UP001152300">
    <property type="component" value="Unassembled WGS sequence"/>
</dbReference>
<accession>A0A9X0AKE8</accession>
<gene>
    <name evidence="2" type="ORF">OCU04_006769</name>
</gene>
<protein>
    <recommendedName>
        <fullName evidence="1">C2H2-type domain-containing protein</fullName>
    </recommendedName>
</protein>
<dbReference type="Gene3D" id="3.30.160.60">
    <property type="entry name" value="Classic Zinc Finger"/>
    <property type="match status" value="1"/>
</dbReference>
<comment type="caution">
    <text evidence="2">The sequence shown here is derived from an EMBL/GenBank/DDBJ whole genome shotgun (WGS) entry which is preliminary data.</text>
</comment>
<dbReference type="OrthoDB" id="5305647at2759"/>